<dbReference type="RefSeq" id="WP_125418629.1">
    <property type="nucleotide sequence ID" value="NZ_RWIT01000002.1"/>
</dbReference>
<dbReference type="Pfam" id="PF12697">
    <property type="entry name" value="Abhydrolase_6"/>
    <property type="match status" value="1"/>
</dbReference>
<accession>A0A3R9PDV0</accession>
<dbReference type="PANTHER" id="PTHR10272">
    <property type="entry name" value="PLATELET-ACTIVATING FACTOR ACETYLHYDROLASE"/>
    <property type="match status" value="1"/>
</dbReference>
<dbReference type="GO" id="GO:0003847">
    <property type="term" value="F:1-alkyl-2-acetylglycerophosphocholine esterase activity"/>
    <property type="evidence" value="ECO:0007669"/>
    <property type="project" value="TreeGrafter"/>
</dbReference>
<dbReference type="SUPFAM" id="SSF53474">
    <property type="entry name" value="alpha/beta-Hydrolases"/>
    <property type="match status" value="1"/>
</dbReference>
<evidence type="ECO:0000256" key="1">
    <source>
        <dbReference type="ARBA" id="ARBA00022801"/>
    </source>
</evidence>
<evidence type="ECO:0000313" key="6">
    <source>
        <dbReference type="Proteomes" id="UP000273500"/>
    </source>
</evidence>
<evidence type="ECO:0000259" key="4">
    <source>
        <dbReference type="Pfam" id="PF12697"/>
    </source>
</evidence>
<keyword evidence="6" id="KW-1185">Reference proteome</keyword>
<sequence>MPDFVGYCAAEVADPELGLTFPLAILYPTDEPGRLHPLGPYELEVALNAPVRVGRWPVVLISHGTGGSGLTHRNLAHYLARHGVVVALPEHPHNNRSDDTWAHTPQNLMARPRHLQLALDSILQNARLAPALKPDGAVLIGHSLGGYTVLAAAGGQPWSVSREPDTAPPRPILVPPADTRVKALVLLAPAVPWFGVAGALAQMRLPVLLLAGEQDEFIPPQHVETVLRGVPDAAQVTYRIVENAGHFSFLSPFPAARTSSAFLPSQDPPGFSRSRFHEELYPEILAFIRQTT</sequence>
<reference evidence="5 6" key="1">
    <citation type="submission" date="2018-12" db="EMBL/GenBank/DDBJ databases">
        <authorList>
            <person name="Feng G."/>
            <person name="Zhu H."/>
        </authorList>
    </citation>
    <scope>NUCLEOTIDE SEQUENCE [LARGE SCALE GENOMIC DNA]</scope>
    <source>
        <strain evidence="5 6">KCTC 12533</strain>
    </source>
</reference>
<dbReference type="AlphaFoldDB" id="A0A3R9PDV0"/>
<comment type="caution">
    <text evidence="5">The sequence shown here is derived from an EMBL/GenBank/DDBJ whole genome shotgun (WGS) entry which is preliminary data.</text>
</comment>
<protein>
    <submittedName>
        <fullName evidence="5">Alpha/beta hydrolase</fullName>
    </submittedName>
</protein>
<feature type="domain" description="AB hydrolase-1" evidence="4">
    <location>
        <begin position="58"/>
        <end position="252"/>
    </location>
</feature>
<dbReference type="PIRSF" id="PIRSF031982">
    <property type="entry name" value="UCP031982_abhydr"/>
    <property type="match status" value="1"/>
</dbReference>
<dbReference type="Proteomes" id="UP000273500">
    <property type="component" value="Unassembled WGS sequence"/>
</dbReference>
<dbReference type="EMBL" id="RWIT01000002">
    <property type="protein sequence ID" value="RSK50001.1"/>
    <property type="molecule type" value="Genomic_DNA"/>
</dbReference>
<dbReference type="InterPro" id="IPR000073">
    <property type="entry name" value="AB_hydrolase_1"/>
</dbReference>
<organism evidence="5 6">
    <name type="scientific">Hymenobacter rigui</name>
    <dbReference type="NCBI Taxonomy" id="334424"/>
    <lineage>
        <taxon>Bacteria</taxon>
        <taxon>Pseudomonadati</taxon>
        <taxon>Bacteroidota</taxon>
        <taxon>Cytophagia</taxon>
        <taxon>Cytophagales</taxon>
        <taxon>Hymenobacteraceae</taxon>
        <taxon>Hymenobacter</taxon>
    </lineage>
</organism>
<dbReference type="InterPro" id="IPR029058">
    <property type="entry name" value="AB_hydrolase_fold"/>
</dbReference>
<keyword evidence="2" id="KW-0442">Lipid degradation</keyword>
<dbReference type="PANTHER" id="PTHR10272:SF0">
    <property type="entry name" value="PLATELET-ACTIVATING FACTOR ACETYLHYDROLASE"/>
    <property type="match status" value="1"/>
</dbReference>
<keyword evidence="1 5" id="KW-0378">Hydrolase</keyword>
<dbReference type="Gene3D" id="3.40.50.1820">
    <property type="entry name" value="alpha/beta hydrolase"/>
    <property type="match status" value="1"/>
</dbReference>
<evidence type="ECO:0000256" key="3">
    <source>
        <dbReference type="ARBA" id="ARBA00023098"/>
    </source>
</evidence>
<gene>
    <name evidence="5" type="ORF">EI291_04950</name>
</gene>
<evidence type="ECO:0000313" key="5">
    <source>
        <dbReference type="EMBL" id="RSK50001.1"/>
    </source>
</evidence>
<keyword evidence="3" id="KW-0443">Lipid metabolism</keyword>
<dbReference type="GO" id="GO:0016042">
    <property type="term" value="P:lipid catabolic process"/>
    <property type="evidence" value="ECO:0007669"/>
    <property type="project" value="UniProtKB-KW"/>
</dbReference>
<evidence type="ECO:0000256" key="2">
    <source>
        <dbReference type="ARBA" id="ARBA00022963"/>
    </source>
</evidence>
<dbReference type="InterPro" id="IPR016986">
    <property type="entry name" value="UCP031982_abhydr"/>
</dbReference>
<dbReference type="OrthoDB" id="9814760at2"/>
<proteinExistence type="predicted"/>
<name>A0A3R9PDV0_9BACT</name>